<sequence>MKKLISSTLLASLAAASSQAAIVQVTADITSDTTWTSSNEYILTDIIYVRDGATLTIGEGTIIRGEPSSGNFTFDPGALVITTSGRINAQGTSTNPIIFTTAAVDSNLDGIADGYDFFEDDNGTPDNADDDSNRVVADQTVVTGGVLQNGPFLDANPATSPLPAALYTGSGEFDPIQTFVDGSGDTVGLEYRQLWGGVIILGEAPINSDVTAAGGLNRQFIEGLPEDEALSGYGGFNPNDNSGVFSYVSIRHGGEVIGSGNEINGLTMGGVGFGTQIDHVDVYCNADDGFEWFGGTVNTKYLTSIFNNDDAFDVDEGFTGLGQFWFALMNADTENGDKGAEHDGETGDGNDATFSTSFSIPKTYMVVYNATYIGNPNKSTEAFRLRDNWGGEYHNSIFYGFGGSDAIEFESDGEGRFLGGEIIFSGNTFFDPNKGLTAASYGKSASGGFVETALDSIFSSTFGTTTANFIKDPAFRSLNRRDTTADGSGLSTVGVNPTPTDAQARANNGGGGSFGVPVTSTFFDATPNYKGAFDPSTGTTLWTTGWTALNARGVLVDRPDGNSIN</sequence>
<dbReference type="PANTHER" id="PTHR41339">
    <property type="entry name" value="LIPL48"/>
    <property type="match status" value="1"/>
</dbReference>
<evidence type="ECO:0008006" key="4">
    <source>
        <dbReference type="Google" id="ProtNLM"/>
    </source>
</evidence>
<keyword evidence="1" id="KW-0732">Signal</keyword>
<accession>A0ABZ0RMM3</accession>
<name>A0ABZ0RMM3_9BACT</name>
<reference evidence="2 3" key="1">
    <citation type="submission" date="2023-11" db="EMBL/GenBank/DDBJ databases">
        <title>Coraliomargarita sp. nov., isolated from marine algae.</title>
        <authorList>
            <person name="Lee J.K."/>
            <person name="Baek J.H."/>
            <person name="Kim J.M."/>
            <person name="Choi D.G."/>
            <person name="Jeon C.O."/>
        </authorList>
    </citation>
    <scope>NUCLEOTIDE SEQUENCE [LARGE SCALE GENOMIC DNA]</scope>
    <source>
        <strain evidence="2 3">J2-16</strain>
    </source>
</reference>
<dbReference type="Proteomes" id="UP001324993">
    <property type="component" value="Chromosome"/>
</dbReference>
<evidence type="ECO:0000256" key="1">
    <source>
        <dbReference type="SAM" id="SignalP"/>
    </source>
</evidence>
<protein>
    <recommendedName>
        <fullName evidence="4">T9SS C-terminal target domain-containing protein</fullName>
    </recommendedName>
</protein>
<organism evidence="2 3">
    <name type="scientific">Coraliomargarita algicola</name>
    <dbReference type="NCBI Taxonomy" id="3092156"/>
    <lineage>
        <taxon>Bacteria</taxon>
        <taxon>Pseudomonadati</taxon>
        <taxon>Verrucomicrobiota</taxon>
        <taxon>Opitutia</taxon>
        <taxon>Puniceicoccales</taxon>
        <taxon>Coraliomargaritaceae</taxon>
        <taxon>Coraliomargarita</taxon>
    </lineage>
</organism>
<dbReference type="RefSeq" id="WP_319831133.1">
    <property type="nucleotide sequence ID" value="NZ_CP138858.1"/>
</dbReference>
<keyword evidence="3" id="KW-1185">Reference proteome</keyword>
<feature type="signal peptide" evidence="1">
    <location>
        <begin position="1"/>
        <end position="20"/>
    </location>
</feature>
<gene>
    <name evidence="2" type="ORF">SH580_12170</name>
</gene>
<dbReference type="EMBL" id="CP138858">
    <property type="protein sequence ID" value="WPJ94189.1"/>
    <property type="molecule type" value="Genomic_DNA"/>
</dbReference>
<feature type="chain" id="PRO_5046252216" description="T9SS C-terminal target domain-containing protein" evidence="1">
    <location>
        <begin position="21"/>
        <end position="565"/>
    </location>
</feature>
<evidence type="ECO:0000313" key="2">
    <source>
        <dbReference type="EMBL" id="WPJ94189.1"/>
    </source>
</evidence>
<evidence type="ECO:0000313" key="3">
    <source>
        <dbReference type="Proteomes" id="UP001324993"/>
    </source>
</evidence>
<dbReference type="PANTHER" id="PTHR41339:SF1">
    <property type="entry name" value="SECRETED PROTEIN"/>
    <property type="match status" value="1"/>
</dbReference>
<proteinExistence type="predicted"/>